<evidence type="ECO:0000256" key="1">
    <source>
        <dbReference type="SAM" id="Phobius"/>
    </source>
</evidence>
<keyword evidence="1" id="KW-0812">Transmembrane</keyword>
<dbReference type="EMBL" id="CP142726">
    <property type="protein sequence ID" value="WUR02459.1"/>
    <property type="molecule type" value="Genomic_DNA"/>
</dbReference>
<reference evidence="2" key="1">
    <citation type="journal article" date="2024" name="BMC Genomics">
        <title>Functional annotation of a divergent genome using sequence and structure-based similarity.</title>
        <authorList>
            <person name="Svedberg D."/>
            <person name="Winiger R.R."/>
            <person name="Berg A."/>
            <person name="Sharma H."/>
            <person name="Tellgren-Roth C."/>
            <person name="Debrunner-Vossbrinck B.A."/>
            <person name="Vossbrinck C.R."/>
            <person name="Barandun J."/>
        </authorList>
    </citation>
    <scope>NUCLEOTIDE SEQUENCE</scope>
    <source>
        <strain evidence="2">Illinois isolate</strain>
    </source>
</reference>
<proteinExistence type="predicted"/>
<dbReference type="RefSeq" id="XP_065328604.1">
    <property type="nucleotide sequence ID" value="XM_065472532.1"/>
</dbReference>
<keyword evidence="1" id="KW-0472">Membrane</keyword>
<dbReference type="GeneID" id="90540259"/>
<dbReference type="KEGG" id="vnx:VNE69_01395"/>
<keyword evidence="1" id="KW-1133">Transmembrane helix</keyword>
<dbReference type="Proteomes" id="UP001334084">
    <property type="component" value="Chromosome 1"/>
</dbReference>
<evidence type="ECO:0000313" key="3">
    <source>
        <dbReference type="Proteomes" id="UP001334084"/>
    </source>
</evidence>
<protein>
    <submittedName>
        <fullName evidence="2">Membrane protein</fullName>
    </submittedName>
</protein>
<feature type="transmembrane region" description="Helical" evidence="1">
    <location>
        <begin position="280"/>
        <end position="300"/>
    </location>
</feature>
<accession>A0AAX4J901</accession>
<evidence type="ECO:0000313" key="2">
    <source>
        <dbReference type="EMBL" id="WUR02459.1"/>
    </source>
</evidence>
<dbReference type="AlphaFoldDB" id="A0AAX4J901"/>
<organism evidence="2 3">
    <name type="scientific">Vairimorpha necatrix</name>
    <dbReference type="NCBI Taxonomy" id="6039"/>
    <lineage>
        <taxon>Eukaryota</taxon>
        <taxon>Fungi</taxon>
        <taxon>Fungi incertae sedis</taxon>
        <taxon>Microsporidia</taxon>
        <taxon>Nosematidae</taxon>
        <taxon>Vairimorpha</taxon>
    </lineage>
</organism>
<name>A0AAX4J901_9MICR</name>
<feature type="transmembrane region" description="Helical" evidence="1">
    <location>
        <begin position="12"/>
        <end position="37"/>
    </location>
</feature>
<feature type="transmembrane region" description="Helical" evidence="1">
    <location>
        <begin position="43"/>
        <end position="60"/>
    </location>
</feature>
<gene>
    <name evidence="2" type="ORF">VNE69_01395</name>
</gene>
<feature type="transmembrane region" description="Helical" evidence="1">
    <location>
        <begin position="306"/>
        <end position="328"/>
    </location>
</feature>
<sequence>MLIKDYLRTLILGAPYQFVIFILLLLIFNIIVISFIWKSYDHINLGLGYGILLILCALILHKIKVIERLNIEKSTRGRNKDNISQLLSDNTKQNNNTNFNFDSSKQINDDNKQNHKIYTEQFKNYNKKDRNISQYKNNIINDSPTLYQTSDFILKFKNTLQLKIQNESSFNKFYENLQERKKITQKLLQDFTKDFDIFIKMSRKISTELFALNSSPKYFKFEFADLKSEIDKFFDIKKINNNQFILNYINNFIKLENNNKKTRFLGRHNKIIKNILKIRYIFLIISIICMVFFCSTVFNFVVFYKIFYVLMCFIITMISFISLVMLFYGQILDKDCKYGKIDGCQFYLRQKSQSISKKFQVPEKGQNSIKGILVPEKAVNILAQEKGQNILVPEKSQNVLVPEKGAKYLTIEKGQNFTVPVQSAKNLTSKKGQNFTVPETRSKVLTNEKGQNFTLPETRPKFTQKSQNFIVPESRPKFPVQKGQNSIKGILVPVQSAKNLTIKKDQNSSNFSPVNEKAVNFLAQEKAHNIAKNENSKDLLEFQKIINNFLETTNQNIKSYQSYLHKLFNEQVSYRILIFKNLFDKLLFVRDDFPEIIKNKIDSSKYFDNIRNMYQILDTIPIKLNYKIKEDMLEIFKKEVEYGFYIKTDSDLLIEKMVNEIFIRKKEEEKTLSKKCGEILDRLCISKENVDEMINLMFIINIILFICIL</sequence>
<keyword evidence="3" id="KW-1185">Reference proteome</keyword>